<reference evidence="9" key="2">
    <citation type="submission" date="2015-03" db="UniProtKB">
        <authorList>
            <consortium name="EnsemblPlants"/>
        </authorList>
    </citation>
    <scope>IDENTIFICATION</scope>
</reference>
<name>A0A0D3HJV7_9ORYZ</name>
<dbReference type="eggNOG" id="KOG2392">
    <property type="taxonomic scope" value="Eukaryota"/>
</dbReference>
<dbReference type="InterPro" id="IPR023796">
    <property type="entry name" value="Serpin_dom"/>
</dbReference>
<evidence type="ECO:0000256" key="6">
    <source>
        <dbReference type="SAM" id="SignalP"/>
    </source>
</evidence>
<dbReference type="Proteomes" id="UP000026960">
    <property type="component" value="Chromosome 11"/>
</dbReference>
<proteinExistence type="inferred from homology"/>
<protein>
    <recommendedName>
        <fullName evidence="11">Serpin domain-containing protein</fullName>
    </recommendedName>
</protein>
<dbReference type="Gene3D" id="2.30.39.10">
    <property type="entry name" value="Alpha-1-antitrypsin, domain 1"/>
    <property type="match status" value="2"/>
</dbReference>
<evidence type="ECO:0000256" key="4">
    <source>
        <dbReference type="ARBA" id="ARBA00049586"/>
    </source>
</evidence>
<evidence type="ECO:0008006" key="11">
    <source>
        <dbReference type="Google" id="ProtNLM"/>
    </source>
</evidence>
<dbReference type="InterPro" id="IPR000215">
    <property type="entry name" value="Serpin_fam"/>
</dbReference>
<accession>A0A0D3HJV7</accession>
<dbReference type="InterPro" id="IPR013201">
    <property type="entry name" value="Prot_inhib_I29"/>
</dbReference>
<evidence type="ECO:0000313" key="10">
    <source>
        <dbReference type="Proteomes" id="UP000026960"/>
    </source>
</evidence>
<dbReference type="Gramene" id="OBART11G07520.1">
    <property type="protein sequence ID" value="OBART11G07520.1"/>
    <property type="gene ID" value="OBART11G07520"/>
</dbReference>
<evidence type="ECO:0000256" key="5">
    <source>
        <dbReference type="RuleBase" id="RU000411"/>
    </source>
</evidence>
<feature type="chain" id="PRO_5002276973" description="Serpin domain-containing protein" evidence="6">
    <location>
        <begin position="34"/>
        <end position="894"/>
    </location>
</feature>
<comment type="similarity">
    <text evidence="1 5">Belongs to the serpin family.</text>
</comment>
<sequence>MEAPSPSPAKSHLSWNRILFLLLLRSNSPLASLDDPPSRGDRSPSATDQACSRRCAASGLAGMALRLAERLSLEEDSVGGGNLVTDTRLVVASAIYFNATWQTPFRKQDTKKDKFHILGGGGDVDADFMRSGDDQYVAAYDGFKVLKMPYNTRASRTHTQPQYSLCVFLPDERNGLWTLADRMEAGGGEVFLREHMPDKRVKVGEFRIPRFKLSFDGSIKTALQGVGVRAVFDVLEAGNSGDPPLFVSDVLHGAAIEVNEEGTEVAAATVVIMKGRARRPSPAPAPVDFVADHPFAFFVVEESSGAVLFAGHVVDPTNPSDVPVDSEAPVVTSLISPRFASPVFEDAHRYRVCVRVFIGRNALFFYSDARRKSLVAANTSAFAARSSRCLHSMGSLGSPAGRRSARRFHDLRDVVSEHADAATATLSVVVFSAVAGILHLMQDTAFLLFYIALDPHEFILSVDEARKEDTPTKTNPYFRSNQLMEDLIRERASYNETTPDEKTVVREYMEDDEAMRARFKDWMKEHGRTYKHDEVEEARRFKIFKSNAKFTDAANADSAIAGHSTRFGLNEFSDWNEKELARMCCCMPARSDGDLASGIADMEYKDQGCFKSPTIAAAMSGYICLRRVLALFSHPEEARKEINSWVAAATEKLIDTILPPGSVSTDTGLVVASAIYFNCQWRTPFCKEITEKRAFHRLDGGDVEADFMRSGEDQYIAVHDGFKVLKMPYAARVSARTTAAETPTRYSMYVFLPDERDGLWSLERRVEVGEFRIPRFKLSFDDGVVGALQRLGVRDVFKPFVADLADVLEAENSGDDPPLFVSDVKHKAVIEVNEEGTEAAAATAVCLTFASAAPSSRRPARVDFVADHPFAFLVVEESSGVVLFAGHVVDPTDE</sequence>
<reference evidence="9" key="1">
    <citation type="journal article" date="2009" name="Rice">
        <title>De Novo Next Generation Sequencing of Plant Genomes.</title>
        <authorList>
            <person name="Rounsley S."/>
            <person name="Marri P.R."/>
            <person name="Yu Y."/>
            <person name="He R."/>
            <person name="Sisneros N."/>
            <person name="Goicoechea J.L."/>
            <person name="Lee S.J."/>
            <person name="Angelova A."/>
            <person name="Kudrna D."/>
            <person name="Luo M."/>
            <person name="Affourtit J."/>
            <person name="Desany B."/>
            <person name="Knight J."/>
            <person name="Niazi F."/>
            <person name="Egholm M."/>
            <person name="Wing R.A."/>
        </authorList>
    </citation>
    <scope>NUCLEOTIDE SEQUENCE [LARGE SCALE GENOMIC DNA]</scope>
    <source>
        <strain evidence="9">cv. IRGC 105608</strain>
    </source>
</reference>
<evidence type="ECO:0000256" key="1">
    <source>
        <dbReference type="ARBA" id="ARBA00009500"/>
    </source>
</evidence>
<feature type="signal peptide" evidence="6">
    <location>
        <begin position="1"/>
        <end position="33"/>
    </location>
</feature>
<dbReference type="FunFam" id="2.10.310.10:FF:000001">
    <property type="entry name" value="Serpin family A member 1"/>
    <property type="match status" value="1"/>
</dbReference>
<dbReference type="SMART" id="SM00848">
    <property type="entry name" value="Inhibitor_I29"/>
    <property type="match status" value="1"/>
</dbReference>
<dbReference type="GO" id="GO:0005615">
    <property type="term" value="C:extracellular space"/>
    <property type="evidence" value="ECO:0007669"/>
    <property type="project" value="InterPro"/>
</dbReference>
<dbReference type="PANTHER" id="PTHR11461:SF209">
    <property type="entry name" value="SERPIN-Z8-RELATED"/>
    <property type="match status" value="1"/>
</dbReference>
<dbReference type="InterPro" id="IPR042178">
    <property type="entry name" value="Serpin_sf_1"/>
</dbReference>
<dbReference type="SUPFAM" id="SSF56574">
    <property type="entry name" value="Serpins"/>
    <property type="match status" value="2"/>
</dbReference>
<dbReference type="EnsemblPlants" id="OBART11G07520.1">
    <property type="protein sequence ID" value="OBART11G07520.1"/>
    <property type="gene ID" value="OBART11G07520"/>
</dbReference>
<feature type="domain" description="Serpin" evidence="7">
    <location>
        <begin position="541"/>
        <end position="891"/>
    </location>
</feature>
<dbReference type="PaxDb" id="65489-OBART11G07520.1"/>
<keyword evidence="3" id="KW-0722">Serine protease inhibitor</keyword>
<keyword evidence="10" id="KW-1185">Reference proteome</keyword>
<dbReference type="Gene3D" id="2.10.310.10">
    <property type="entry name" value="Serpins superfamily"/>
    <property type="match status" value="1"/>
</dbReference>
<evidence type="ECO:0000313" key="9">
    <source>
        <dbReference type="EnsemblPlants" id="OBART11G07520.1"/>
    </source>
</evidence>
<dbReference type="HOGENOM" id="CLU_290254_0_0_1"/>
<evidence type="ECO:0000259" key="7">
    <source>
        <dbReference type="SMART" id="SM00093"/>
    </source>
</evidence>
<dbReference type="Pfam" id="PF00079">
    <property type="entry name" value="Serpin"/>
    <property type="match status" value="2"/>
</dbReference>
<evidence type="ECO:0000256" key="2">
    <source>
        <dbReference type="ARBA" id="ARBA00022690"/>
    </source>
</evidence>
<dbReference type="GO" id="GO:0004867">
    <property type="term" value="F:serine-type endopeptidase inhibitor activity"/>
    <property type="evidence" value="ECO:0007669"/>
    <property type="project" value="UniProtKB-KW"/>
</dbReference>
<dbReference type="FunFam" id="2.30.39.10:FF:000022">
    <property type="entry name" value="Os11g0230400 protein"/>
    <property type="match status" value="1"/>
</dbReference>
<keyword evidence="6" id="KW-0732">Signal</keyword>
<dbReference type="Gene3D" id="1.10.287.2250">
    <property type="match status" value="1"/>
</dbReference>
<dbReference type="InterPro" id="IPR042185">
    <property type="entry name" value="Serpin_sf_2"/>
</dbReference>
<dbReference type="STRING" id="65489.A0A0D3HJV7"/>
<dbReference type="SUPFAM" id="SSF54001">
    <property type="entry name" value="Cysteine proteinases"/>
    <property type="match status" value="1"/>
</dbReference>
<comment type="function">
    <text evidence="4">Probable serine protease inhibitor.</text>
</comment>
<dbReference type="Gene3D" id="3.30.497.10">
    <property type="entry name" value="Antithrombin, subunit I, domain 2"/>
    <property type="match status" value="2"/>
</dbReference>
<dbReference type="AlphaFoldDB" id="A0A0D3HJV7"/>
<organism evidence="9">
    <name type="scientific">Oryza barthii</name>
    <dbReference type="NCBI Taxonomy" id="65489"/>
    <lineage>
        <taxon>Eukaryota</taxon>
        <taxon>Viridiplantae</taxon>
        <taxon>Streptophyta</taxon>
        <taxon>Embryophyta</taxon>
        <taxon>Tracheophyta</taxon>
        <taxon>Spermatophyta</taxon>
        <taxon>Magnoliopsida</taxon>
        <taxon>Liliopsida</taxon>
        <taxon>Poales</taxon>
        <taxon>Poaceae</taxon>
        <taxon>BOP clade</taxon>
        <taxon>Oryzoideae</taxon>
        <taxon>Oryzeae</taxon>
        <taxon>Oryzinae</taxon>
        <taxon>Oryza</taxon>
    </lineage>
</organism>
<dbReference type="Gene3D" id="6.20.40.10">
    <property type="match status" value="1"/>
</dbReference>
<dbReference type="Pfam" id="PF08246">
    <property type="entry name" value="Inhibitor_I29"/>
    <property type="match status" value="1"/>
</dbReference>
<keyword evidence="2" id="KW-0646">Protease inhibitor</keyword>
<feature type="domain" description="Serpin" evidence="7">
    <location>
        <begin position="18"/>
        <end position="316"/>
    </location>
</feature>
<dbReference type="InterPro" id="IPR038765">
    <property type="entry name" value="Papain-like_cys_pep_sf"/>
</dbReference>
<dbReference type="PANTHER" id="PTHR11461">
    <property type="entry name" value="SERINE PROTEASE INHIBITOR, SERPIN"/>
    <property type="match status" value="1"/>
</dbReference>
<evidence type="ECO:0000259" key="8">
    <source>
        <dbReference type="SMART" id="SM00848"/>
    </source>
</evidence>
<evidence type="ECO:0000256" key="3">
    <source>
        <dbReference type="ARBA" id="ARBA00022900"/>
    </source>
</evidence>
<dbReference type="SMART" id="SM00093">
    <property type="entry name" value="SERPIN"/>
    <property type="match status" value="2"/>
</dbReference>
<dbReference type="InterPro" id="IPR036186">
    <property type="entry name" value="Serpin_sf"/>
</dbReference>
<feature type="domain" description="Cathepsin propeptide inhibitor" evidence="8">
    <location>
        <begin position="519"/>
        <end position="580"/>
    </location>
</feature>